<keyword evidence="3" id="KW-1185">Reference proteome</keyword>
<keyword evidence="1" id="KW-0812">Transmembrane</keyword>
<evidence type="ECO:0000313" key="2">
    <source>
        <dbReference type="EMBL" id="SDG99301.1"/>
    </source>
</evidence>
<feature type="transmembrane region" description="Helical" evidence="1">
    <location>
        <begin position="17"/>
        <end position="35"/>
    </location>
</feature>
<sequence length="237" mass="25227">MEDPPRRGADRDRRGEVRAPYAVATVVAAAAYAALPDDLLLAPRFAVPAVEALLLVALLVVNPWRMDRETVWSRRAALALVAVIAATNLAALGLTVTALVRGTPAASDSGTLLTAALQIWVTGVLAFALAYAQLDRGGPVSRRRRRRDDLPPADWRFSQDEDHDAVREVARGSSVEADWVPSFPDYLYLSLTNSSAFSPADTMPLTTRAKVLMGIQASAALLTTLVVISAAVGQLGG</sequence>
<evidence type="ECO:0000256" key="1">
    <source>
        <dbReference type="SAM" id="Phobius"/>
    </source>
</evidence>
<evidence type="ECO:0008006" key="4">
    <source>
        <dbReference type="Google" id="ProtNLM"/>
    </source>
</evidence>
<feature type="transmembrane region" description="Helical" evidence="1">
    <location>
        <begin position="112"/>
        <end position="134"/>
    </location>
</feature>
<feature type="transmembrane region" description="Helical" evidence="1">
    <location>
        <begin position="41"/>
        <end position="64"/>
    </location>
</feature>
<gene>
    <name evidence="2" type="ORF">SAMN05660324_4069</name>
</gene>
<reference evidence="3" key="1">
    <citation type="submission" date="2016-10" db="EMBL/GenBank/DDBJ databases">
        <authorList>
            <person name="Varghese N."/>
            <person name="Submissions S."/>
        </authorList>
    </citation>
    <scope>NUCLEOTIDE SEQUENCE [LARGE SCALE GENOMIC DNA]</scope>
    <source>
        <strain evidence="3">DSM 44526</strain>
    </source>
</reference>
<dbReference type="AlphaFoldDB" id="A0A1G7YS68"/>
<feature type="transmembrane region" description="Helical" evidence="1">
    <location>
        <begin position="211"/>
        <end position="232"/>
    </location>
</feature>
<dbReference type="RefSeq" id="WP_091067914.1">
    <property type="nucleotide sequence ID" value="NZ_FNCF01000007.1"/>
</dbReference>
<organism evidence="2 3">
    <name type="scientific">Klenkia brasiliensis</name>
    <dbReference type="NCBI Taxonomy" id="333142"/>
    <lineage>
        <taxon>Bacteria</taxon>
        <taxon>Bacillati</taxon>
        <taxon>Actinomycetota</taxon>
        <taxon>Actinomycetes</taxon>
        <taxon>Geodermatophilales</taxon>
        <taxon>Geodermatophilaceae</taxon>
        <taxon>Klenkia</taxon>
    </lineage>
</organism>
<keyword evidence="1" id="KW-1133">Transmembrane helix</keyword>
<dbReference type="EMBL" id="FNCF01000007">
    <property type="protein sequence ID" value="SDG99301.1"/>
    <property type="molecule type" value="Genomic_DNA"/>
</dbReference>
<accession>A0A1G7YS68</accession>
<name>A0A1G7YS68_9ACTN</name>
<protein>
    <recommendedName>
        <fullName evidence="4">DUF1345 domain-containing protein</fullName>
    </recommendedName>
</protein>
<feature type="transmembrane region" description="Helical" evidence="1">
    <location>
        <begin position="76"/>
        <end position="100"/>
    </location>
</feature>
<evidence type="ECO:0000313" key="3">
    <source>
        <dbReference type="Proteomes" id="UP000198863"/>
    </source>
</evidence>
<proteinExistence type="predicted"/>
<keyword evidence="1" id="KW-0472">Membrane</keyword>
<dbReference type="Proteomes" id="UP000198863">
    <property type="component" value="Unassembled WGS sequence"/>
</dbReference>
<dbReference type="OrthoDB" id="5402524at2"/>